<evidence type="ECO:0000313" key="3">
    <source>
        <dbReference type="Proteomes" id="UP000640333"/>
    </source>
</evidence>
<sequence length="312" mass="35510">MQVRDYTTRFSGHETFPLRYGWLYKAVKEVKNGRKIRSTNKDDIERAVINMGVGKNMVSSIKYWADVCRIIETNNGSESLTKEGKYVFGGDTTGDQLCGVDPYMENPATVWLIHWLINSDYKELSATRWFFNYFNGQRFDKKQLLKALLADLERRQLSNFSEKTIEKDIDCLLQTYTHRVATGQKITEDSFSSPLTELGLLHSGEGKSVRAELCAHQSLPKELFAFCLIQYWKTNFGNVTTVSFDNVLSSPGSPARVFRLSQSALGDLIDATHSLTDGSISWTDTQGLRGVFCKDINILDEYKILDRVYKEA</sequence>
<keyword evidence="3" id="KW-1185">Reference proteome</keyword>
<name>A0A8J7FCA7_9GAMM</name>
<dbReference type="Pfam" id="PF13182">
    <property type="entry name" value="DUF4007"/>
    <property type="match status" value="1"/>
</dbReference>
<organism evidence="2 3">
    <name type="scientific">Pontibacterium sinense</name>
    <dbReference type="NCBI Taxonomy" id="2781979"/>
    <lineage>
        <taxon>Bacteria</taxon>
        <taxon>Pseudomonadati</taxon>
        <taxon>Pseudomonadota</taxon>
        <taxon>Gammaproteobacteria</taxon>
        <taxon>Oceanospirillales</taxon>
        <taxon>Oceanospirillaceae</taxon>
        <taxon>Pontibacterium</taxon>
    </lineage>
</organism>
<protein>
    <submittedName>
        <fullName evidence="2">DUF4007 family protein</fullName>
    </submittedName>
</protein>
<reference evidence="2" key="1">
    <citation type="submission" date="2020-10" db="EMBL/GenBank/DDBJ databases">
        <title>Bacterium isolated from coastal waters sediment.</title>
        <authorList>
            <person name="Chen R.-J."/>
            <person name="Lu D.-C."/>
            <person name="Zhu K.-L."/>
            <person name="Du Z.-J."/>
        </authorList>
    </citation>
    <scope>NUCLEOTIDE SEQUENCE</scope>
    <source>
        <strain evidence="2">N1Y112</strain>
    </source>
</reference>
<evidence type="ECO:0000259" key="1">
    <source>
        <dbReference type="Pfam" id="PF13182"/>
    </source>
</evidence>
<dbReference type="RefSeq" id="WP_193952991.1">
    <property type="nucleotide sequence ID" value="NZ_JADEYS010000007.1"/>
</dbReference>
<feature type="domain" description="DUF4007" evidence="1">
    <location>
        <begin position="10"/>
        <end position="309"/>
    </location>
</feature>
<dbReference type="Proteomes" id="UP000640333">
    <property type="component" value="Unassembled WGS sequence"/>
</dbReference>
<dbReference type="InterPro" id="IPR025248">
    <property type="entry name" value="DUF4007"/>
</dbReference>
<accession>A0A8J7FCA7</accession>
<comment type="caution">
    <text evidence="2">The sequence shown here is derived from an EMBL/GenBank/DDBJ whole genome shotgun (WGS) entry which is preliminary data.</text>
</comment>
<gene>
    <name evidence="2" type="ORF">IOQ59_09260</name>
</gene>
<dbReference type="AlphaFoldDB" id="A0A8J7FCA7"/>
<evidence type="ECO:0000313" key="2">
    <source>
        <dbReference type="EMBL" id="MBE9397447.1"/>
    </source>
</evidence>
<dbReference type="EMBL" id="JADEYS010000007">
    <property type="protein sequence ID" value="MBE9397447.1"/>
    <property type="molecule type" value="Genomic_DNA"/>
</dbReference>
<proteinExistence type="predicted"/>